<evidence type="ECO:0000256" key="7">
    <source>
        <dbReference type="ARBA" id="ARBA00023211"/>
    </source>
</evidence>
<dbReference type="PIRSF" id="PIRSF016049">
    <property type="entry name" value="Man_dehyd"/>
    <property type="match status" value="1"/>
</dbReference>
<keyword evidence="8 9" id="KW-0456">Lyase</keyword>
<keyword evidence="11" id="KW-1185">Reference proteome</keyword>
<dbReference type="NCBIfam" id="NF003027">
    <property type="entry name" value="PRK03906.1"/>
    <property type="match status" value="1"/>
</dbReference>
<dbReference type="GO" id="GO:0008927">
    <property type="term" value="F:mannonate dehydratase activity"/>
    <property type="evidence" value="ECO:0007669"/>
    <property type="project" value="UniProtKB-EC"/>
</dbReference>
<dbReference type="Pfam" id="PF03786">
    <property type="entry name" value="UxuA"/>
    <property type="match status" value="1"/>
</dbReference>
<dbReference type="Gene3D" id="3.20.20.150">
    <property type="entry name" value="Divalent-metal-dependent TIM barrel enzymes"/>
    <property type="match status" value="1"/>
</dbReference>
<dbReference type="InterPro" id="IPR036237">
    <property type="entry name" value="Xyl_isomerase-like_sf"/>
</dbReference>
<comment type="catalytic activity">
    <reaction evidence="1 9">
        <text>D-mannonate = 2-dehydro-3-deoxy-D-gluconate + H2O</text>
        <dbReference type="Rhea" id="RHEA:20097"/>
        <dbReference type="ChEBI" id="CHEBI:15377"/>
        <dbReference type="ChEBI" id="CHEBI:17767"/>
        <dbReference type="ChEBI" id="CHEBI:57990"/>
        <dbReference type="EC" id="4.2.1.8"/>
    </reaction>
</comment>
<reference evidence="10 11" key="1">
    <citation type="submission" date="2023-12" db="EMBL/GenBank/DDBJ databases">
        <authorList>
            <person name="Manesh M.J.H."/>
            <person name="Bing R.G."/>
            <person name="Willard D.J."/>
            <person name="Kelly R.M."/>
        </authorList>
    </citation>
    <scope>NUCLEOTIDE SEQUENCE [LARGE SCALE GENOMIC DNA]</scope>
    <source>
        <strain evidence="10 11">DSM 8977</strain>
    </source>
</reference>
<evidence type="ECO:0000256" key="2">
    <source>
        <dbReference type="ARBA" id="ARBA00002713"/>
    </source>
</evidence>
<protein>
    <recommendedName>
        <fullName evidence="5 9">Mannonate dehydratase</fullName>
        <ecNumber evidence="5 9">4.2.1.8</ecNumber>
    </recommendedName>
    <alternativeName>
        <fullName evidence="9">D-mannonate hydro-lyase</fullName>
    </alternativeName>
</protein>
<evidence type="ECO:0000256" key="6">
    <source>
        <dbReference type="ARBA" id="ARBA00023004"/>
    </source>
</evidence>
<dbReference type="HAMAP" id="MF_00106">
    <property type="entry name" value="UxuA"/>
    <property type="match status" value="1"/>
</dbReference>
<evidence type="ECO:0000256" key="1">
    <source>
        <dbReference type="ARBA" id="ARBA00001794"/>
    </source>
</evidence>
<dbReference type="NCBIfam" id="TIGR00695">
    <property type="entry name" value="uxuA"/>
    <property type="match status" value="1"/>
</dbReference>
<evidence type="ECO:0000256" key="5">
    <source>
        <dbReference type="ARBA" id="ARBA00012927"/>
    </source>
</evidence>
<name>A0ABZ0U2F8_9FIRM</name>
<dbReference type="RefSeq" id="WP_045174394.1">
    <property type="nucleotide sequence ID" value="NZ_CP139957.1"/>
</dbReference>
<dbReference type="PANTHER" id="PTHR30387">
    <property type="entry name" value="MANNONATE DEHYDRATASE"/>
    <property type="match status" value="1"/>
</dbReference>
<evidence type="ECO:0000313" key="11">
    <source>
        <dbReference type="Proteomes" id="UP001322744"/>
    </source>
</evidence>
<proteinExistence type="inferred from homology"/>
<dbReference type="Proteomes" id="UP001322744">
    <property type="component" value="Chromosome"/>
</dbReference>
<dbReference type="InterPro" id="IPR004628">
    <property type="entry name" value="Man_deHydtase"/>
</dbReference>
<keyword evidence="6 9" id="KW-0408">Iron</keyword>
<comment type="pathway">
    <text evidence="3 9">Carbohydrate metabolism; pentose and glucuronate interconversion.</text>
</comment>
<sequence>MGFKMTFRWFGPNDDNIPLEYIRQIPGIYGVVTAIFDIPVGEVWPEDRIFALKKMVEDAGLKFEVIESVNVHEDIKLGLPTRDRYIENYKQTIRNLAKAGVKVICYNFMPVFDWLRTDLAKKLPDGSEVMEYNHEMLKNLTPDELVKSMEKGSQGFSLPGWESYRLKQLQSLFEMYKDVDENKLLQNLIYFLENIIPVCEECDVKMAIHPDDPPWSLFGLPRVVTNKENIEKFLKAVDSPYNGLTLCTGSLGANKENNIPELIRYFGKMGRIHFMHVRNIKFTGERSFYETSHLSTDGSFDMFEIMKAIYDIGFDGYLRPDHGRMIWGEKGRPGYGLYDRALGIAYLNGLWEAIEKMLKNRKSSK</sequence>
<comment type="similarity">
    <text evidence="4 9">Belongs to the mannonate dehydratase family.</text>
</comment>
<keyword evidence="7 9" id="KW-0464">Manganese</keyword>
<dbReference type="EMBL" id="CP139957">
    <property type="protein sequence ID" value="WPX09622.1"/>
    <property type="molecule type" value="Genomic_DNA"/>
</dbReference>
<accession>A0ABZ0U2F8</accession>
<evidence type="ECO:0000256" key="8">
    <source>
        <dbReference type="ARBA" id="ARBA00023239"/>
    </source>
</evidence>
<comment type="function">
    <text evidence="2 9">Catalyzes the dehydration of D-mannonate.</text>
</comment>
<dbReference type="EC" id="4.2.1.8" evidence="5 9"/>
<comment type="cofactor">
    <cofactor evidence="9">
        <name>Fe(2+)</name>
        <dbReference type="ChEBI" id="CHEBI:29033"/>
    </cofactor>
    <cofactor evidence="9">
        <name>Mn(2+)</name>
        <dbReference type="ChEBI" id="CHEBI:29035"/>
    </cofactor>
</comment>
<organism evidence="10 11">
    <name type="scientific">Anaerocellum danielii</name>
    <dbReference type="NCBI Taxonomy" id="1387557"/>
    <lineage>
        <taxon>Bacteria</taxon>
        <taxon>Bacillati</taxon>
        <taxon>Bacillota</taxon>
        <taxon>Bacillota incertae sedis</taxon>
        <taxon>Caldicellulosiruptorales</taxon>
        <taxon>Caldicellulosiruptoraceae</taxon>
        <taxon>Anaerocellum</taxon>
    </lineage>
</organism>
<dbReference type="SUPFAM" id="SSF51658">
    <property type="entry name" value="Xylose isomerase-like"/>
    <property type="match status" value="1"/>
</dbReference>
<evidence type="ECO:0000256" key="3">
    <source>
        <dbReference type="ARBA" id="ARBA00004892"/>
    </source>
</evidence>
<evidence type="ECO:0000256" key="4">
    <source>
        <dbReference type="ARBA" id="ARBA00007389"/>
    </source>
</evidence>
<evidence type="ECO:0000256" key="9">
    <source>
        <dbReference type="HAMAP-Rule" id="MF_00106"/>
    </source>
</evidence>
<evidence type="ECO:0000313" key="10">
    <source>
        <dbReference type="EMBL" id="WPX09622.1"/>
    </source>
</evidence>
<dbReference type="PANTHER" id="PTHR30387:SF2">
    <property type="entry name" value="MANNONATE DEHYDRATASE"/>
    <property type="match status" value="1"/>
</dbReference>
<gene>
    <name evidence="9 10" type="primary">uxuA</name>
    <name evidence="10" type="ORF">SOJ16_000851</name>
</gene>